<feature type="signal peptide" evidence="1">
    <location>
        <begin position="1"/>
        <end position="31"/>
    </location>
</feature>
<proteinExistence type="predicted"/>
<keyword evidence="1" id="KW-0732">Signal</keyword>
<organism evidence="2 3">
    <name type="scientific">Caulobacter segnis</name>
    <dbReference type="NCBI Taxonomy" id="88688"/>
    <lineage>
        <taxon>Bacteria</taxon>
        <taxon>Pseudomonadati</taxon>
        <taxon>Pseudomonadota</taxon>
        <taxon>Alphaproteobacteria</taxon>
        <taxon>Caulobacterales</taxon>
        <taxon>Caulobacteraceae</taxon>
        <taxon>Caulobacter</taxon>
    </lineage>
</organism>
<dbReference type="EMBL" id="QFQZ01000016">
    <property type="protein sequence ID" value="PZR35406.1"/>
    <property type="molecule type" value="Genomic_DNA"/>
</dbReference>
<name>A0A2W5VFR8_9CAUL</name>
<dbReference type="Proteomes" id="UP000249393">
    <property type="component" value="Unassembled WGS sequence"/>
</dbReference>
<evidence type="ECO:0008006" key="4">
    <source>
        <dbReference type="Google" id="ProtNLM"/>
    </source>
</evidence>
<evidence type="ECO:0000313" key="2">
    <source>
        <dbReference type="EMBL" id="PZR35406.1"/>
    </source>
</evidence>
<protein>
    <recommendedName>
        <fullName evidence="4">DUF885 domain-containing protein</fullName>
    </recommendedName>
</protein>
<comment type="caution">
    <text evidence="2">The sequence shown here is derived from an EMBL/GenBank/DDBJ whole genome shotgun (WGS) entry which is preliminary data.</text>
</comment>
<dbReference type="AlphaFoldDB" id="A0A2W5VFR8"/>
<feature type="chain" id="PRO_5015897847" description="DUF885 domain-containing protein" evidence="1">
    <location>
        <begin position="32"/>
        <end position="440"/>
    </location>
</feature>
<evidence type="ECO:0000256" key="1">
    <source>
        <dbReference type="SAM" id="SignalP"/>
    </source>
</evidence>
<accession>A0A2W5VFR8</accession>
<gene>
    <name evidence="2" type="ORF">DI526_07425</name>
</gene>
<sequence>MGKSFMKFRHATVSLAAIAALSLGAVSSALASPGSETLDKVAVDFVRLTLEAGEREPGYVDAYYGPKDWQAAAKQSPRPVSVLRKEADRLQGLLAKVPDKDLTTDQRRRKLFLKGQVKAAQTRLAMIAGDKFSFQDEAQGLFGVRPVLKPLKTYDPILARIDRLVPGKGDLAARVDAFQAVYVIPTDRLEPVMKAGIAACKAKTEEHIKLPAGERFDLSFVTKKPWSGYNWYQGGAHSLIEINTDLPIYISRALDLGCHEGYPGHHVLNALLEEKLTKAKGWVEFSVYPLFSPQSLIAEGSANYGIALAFPGKAKTEFERDKLYPLAGLDPKTAAAYGALMDAKAALAQSELTIAAAYLDGKMSKPEAVKALAKYGLTSTARAEKRLSFIEAYRSYVINYSLGQDLVRAHVERAGKTEAARWAAMERVISEPTTPADLAR</sequence>
<evidence type="ECO:0000313" key="3">
    <source>
        <dbReference type="Proteomes" id="UP000249393"/>
    </source>
</evidence>
<reference evidence="2 3" key="1">
    <citation type="submission" date="2017-08" db="EMBL/GenBank/DDBJ databases">
        <title>Infants hospitalized years apart are colonized by the same room-sourced microbial strains.</title>
        <authorList>
            <person name="Brooks B."/>
            <person name="Olm M.R."/>
            <person name="Firek B.A."/>
            <person name="Baker R."/>
            <person name="Thomas B.C."/>
            <person name="Morowitz M.J."/>
            <person name="Banfield J.F."/>
        </authorList>
    </citation>
    <scope>NUCLEOTIDE SEQUENCE [LARGE SCALE GENOMIC DNA]</scope>
    <source>
        <strain evidence="2">S2_003_000_R2_4</strain>
    </source>
</reference>